<evidence type="ECO:0000256" key="4">
    <source>
        <dbReference type="ARBA" id="ARBA00022844"/>
    </source>
</evidence>
<dbReference type="Pfam" id="PF00286">
    <property type="entry name" value="Flexi_CP"/>
    <property type="match status" value="1"/>
</dbReference>
<keyword evidence="3 6" id="KW-0167">Capsid protein</keyword>
<dbReference type="InterPro" id="IPR000052">
    <property type="entry name" value="Pltvir_coat"/>
</dbReference>
<name>A0AA49LMH9_9VIRU</name>
<reference evidence="6" key="1">
    <citation type="submission" date="2023-04" db="EMBL/GenBank/DDBJ databases">
        <authorList>
            <person name="Tun W."/>
            <person name="Tao X.J."/>
        </authorList>
    </citation>
    <scope>NUCLEOTIDE SEQUENCE</scope>
    <source>
        <strain evidence="6">32-9</strain>
    </source>
</reference>
<evidence type="ECO:0000259" key="5">
    <source>
        <dbReference type="Pfam" id="PF00286"/>
    </source>
</evidence>
<evidence type="ECO:0000256" key="2">
    <source>
        <dbReference type="ARBA" id="ARBA00022497"/>
    </source>
</evidence>
<sequence length="294" mass="31546">MTLADEVITIQRTNTPAAWSQLSSKLQSLAAAQNWHFTADEYDQAARDYQANPTALADTANPTQGEKNSVASAVHNLLLAAHNARASRQVPAVMSFSLTDAQINGAHTVIANSVATPTQITSILAEKVLTVSVTPTALLELALHCADQGSSQFTRFPPSLSIHSMNANALAEVVKSHCTLRQMCMYLAKAVFNHYVHTRKAPANWARKGFTYETRLASFDFFSGVTHSAAYEPPAGLLRLPTPEELKAHALNGQLLIAASRSELTLSNSAAYTGAIAQAGGFQHPQIGWHSNGN</sequence>
<accession>A0AA49LMH9</accession>
<protein>
    <submittedName>
        <fullName evidence="6">Coat protein</fullName>
    </submittedName>
</protein>
<evidence type="ECO:0000313" key="6">
    <source>
        <dbReference type="EMBL" id="WLG65290.1"/>
    </source>
</evidence>
<organism evidence="6">
    <name type="scientific">Sclerotinia sclerotiorum alphaflexivirus 2</name>
    <dbReference type="NCBI Taxonomy" id="3067704"/>
    <lineage>
        <taxon>Viruses</taxon>
        <taxon>Riboviria</taxon>
        <taxon>Orthornavirae</taxon>
        <taxon>Kitrinoviricota</taxon>
        <taxon>Alsuviricetes</taxon>
        <taxon>Tymovirales</taxon>
        <taxon>Alphaflexiviridae</taxon>
        <taxon>Botrexvirus</taxon>
        <taxon>Botrexvirus duosclerotiniae</taxon>
    </lineage>
</organism>
<feature type="domain" description="Potexviruses and carlaviruses coat protein" evidence="5">
    <location>
        <begin position="112"/>
        <end position="245"/>
    </location>
</feature>
<comment type="subcellular location">
    <subcellularLocation>
        <location evidence="1">Virion</location>
    </subcellularLocation>
</comment>
<evidence type="ECO:0000256" key="1">
    <source>
        <dbReference type="ARBA" id="ARBA00004328"/>
    </source>
</evidence>
<dbReference type="GO" id="GO:0019029">
    <property type="term" value="C:helical viral capsid"/>
    <property type="evidence" value="ECO:0007669"/>
    <property type="project" value="UniProtKB-KW"/>
</dbReference>
<keyword evidence="2" id="KW-1139">Helical capsid protein</keyword>
<dbReference type="EMBL" id="OQ865609">
    <property type="protein sequence ID" value="WLG65290.1"/>
    <property type="molecule type" value="Genomic_RNA"/>
</dbReference>
<proteinExistence type="predicted"/>
<keyword evidence="4" id="KW-0946">Virion</keyword>
<dbReference type="PRINTS" id="PR00232">
    <property type="entry name" value="POTXCARLCOAT"/>
</dbReference>
<evidence type="ECO:0000256" key="3">
    <source>
        <dbReference type="ARBA" id="ARBA00022561"/>
    </source>
</evidence>
<dbReference type="GO" id="GO:0005198">
    <property type="term" value="F:structural molecule activity"/>
    <property type="evidence" value="ECO:0007669"/>
    <property type="project" value="InterPro"/>
</dbReference>